<comment type="caution">
    <text evidence="2">The sequence shown here is derived from an EMBL/GenBank/DDBJ whole genome shotgun (WGS) entry which is preliminary data.</text>
</comment>
<feature type="transmembrane region" description="Helical" evidence="1">
    <location>
        <begin position="52"/>
        <end position="75"/>
    </location>
</feature>
<name>A0ABX1JWP9_9CELL</name>
<evidence type="ECO:0000313" key="3">
    <source>
        <dbReference type="Proteomes" id="UP000777774"/>
    </source>
</evidence>
<evidence type="ECO:0000256" key="1">
    <source>
        <dbReference type="SAM" id="Phobius"/>
    </source>
</evidence>
<keyword evidence="1" id="KW-0472">Membrane</keyword>
<keyword evidence="1" id="KW-1133">Transmembrane helix</keyword>
<sequence>MSETGAAPPQPSVGELVGEVTRDLSTLIRQEVELAKAEARQSVQHVAKSGSMFAGAGVAGHFVLLFLSIALWWAIGDAIGLGWSAVVVAVIWGIVAAVLFARGRAESRRVEGLPRTTDTVSKIPNALRGQEEKNA</sequence>
<evidence type="ECO:0000313" key="2">
    <source>
        <dbReference type="EMBL" id="NKY38389.1"/>
    </source>
</evidence>
<protein>
    <submittedName>
        <fullName evidence="2">Phage holin family protein</fullName>
    </submittedName>
</protein>
<dbReference type="InterPro" id="IPR009937">
    <property type="entry name" value="Phage_holin_3_6"/>
</dbReference>
<accession>A0ABX1JWP9</accession>
<keyword evidence="1" id="KW-0812">Transmembrane</keyword>
<dbReference type="Pfam" id="PF07332">
    <property type="entry name" value="Phage_holin_3_6"/>
    <property type="match status" value="1"/>
</dbReference>
<proteinExistence type="predicted"/>
<dbReference type="RefSeq" id="WP_168677099.1">
    <property type="nucleotide sequence ID" value="NZ_JAAXOY010000021.1"/>
</dbReference>
<feature type="transmembrane region" description="Helical" evidence="1">
    <location>
        <begin position="81"/>
        <end position="101"/>
    </location>
</feature>
<dbReference type="Proteomes" id="UP000777774">
    <property type="component" value="Unassembled WGS sequence"/>
</dbReference>
<organism evidence="2 3">
    <name type="scientific">Cellulomonas septica</name>
    <dbReference type="NCBI Taxonomy" id="285080"/>
    <lineage>
        <taxon>Bacteria</taxon>
        <taxon>Bacillati</taxon>
        <taxon>Actinomycetota</taxon>
        <taxon>Actinomycetes</taxon>
        <taxon>Micrococcales</taxon>
        <taxon>Cellulomonadaceae</taxon>
        <taxon>Cellulomonas</taxon>
    </lineage>
</organism>
<reference evidence="2 3" key="1">
    <citation type="submission" date="2020-04" db="EMBL/GenBank/DDBJ databases">
        <title>MicrobeNet Type strains.</title>
        <authorList>
            <person name="Nicholson A.C."/>
        </authorList>
    </citation>
    <scope>NUCLEOTIDE SEQUENCE [LARGE SCALE GENOMIC DNA]</scope>
    <source>
        <strain evidence="2 3">ATCC BAA-787</strain>
    </source>
</reference>
<keyword evidence="3" id="KW-1185">Reference proteome</keyword>
<dbReference type="EMBL" id="JAAXOY010000021">
    <property type="protein sequence ID" value="NKY38389.1"/>
    <property type="molecule type" value="Genomic_DNA"/>
</dbReference>
<gene>
    <name evidence="2" type="ORF">HGA02_02280</name>
</gene>